<sequence length="66" mass="7845">MTLFLIIYAFRLLPSFSVGQLMVGLQIMSMIIQPLFQILMQTNQYANYQLLKMRLEELFQNIDKEN</sequence>
<organism evidence="1 2">
    <name type="scientific">Candidatus Caccosoma faecigallinarum</name>
    <dbReference type="NCBI Taxonomy" id="2840720"/>
    <lineage>
        <taxon>Bacteria</taxon>
        <taxon>Bacillati</taxon>
        <taxon>Bacillota</taxon>
        <taxon>Bacillota incertae sedis</taxon>
        <taxon>Candidatus Caccosoma</taxon>
    </lineage>
</organism>
<reference evidence="1" key="1">
    <citation type="submission" date="2020-10" db="EMBL/GenBank/DDBJ databases">
        <authorList>
            <person name="Gilroy R."/>
        </authorList>
    </citation>
    <scope>NUCLEOTIDE SEQUENCE</scope>
    <source>
        <strain evidence="1">14508</strain>
    </source>
</reference>
<name>A0A9D1G9C3_9FIRM</name>
<dbReference type="EMBL" id="DVKI01000165">
    <property type="protein sequence ID" value="HIT17767.1"/>
    <property type="molecule type" value="Genomic_DNA"/>
</dbReference>
<evidence type="ECO:0000313" key="2">
    <source>
        <dbReference type="Proteomes" id="UP000886893"/>
    </source>
</evidence>
<proteinExistence type="predicted"/>
<reference evidence="1" key="2">
    <citation type="journal article" date="2021" name="PeerJ">
        <title>Extensive microbial diversity within the chicken gut microbiome revealed by metagenomics and culture.</title>
        <authorList>
            <person name="Gilroy R."/>
            <person name="Ravi A."/>
            <person name="Getino M."/>
            <person name="Pursley I."/>
            <person name="Horton D.L."/>
            <person name="Alikhan N.F."/>
            <person name="Baker D."/>
            <person name="Gharbi K."/>
            <person name="Hall N."/>
            <person name="Watson M."/>
            <person name="Adriaenssens E.M."/>
            <person name="Foster-Nyarko E."/>
            <person name="Jarju S."/>
            <person name="Secka A."/>
            <person name="Antonio M."/>
            <person name="Oren A."/>
            <person name="Chaudhuri R.R."/>
            <person name="La Ragione R."/>
            <person name="Hildebrand F."/>
            <person name="Pallen M.J."/>
        </authorList>
    </citation>
    <scope>NUCLEOTIDE SEQUENCE</scope>
    <source>
        <strain evidence="1">14508</strain>
    </source>
</reference>
<accession>A0A9D1G9C3</accession>
<comment type="caution">
    <text evidence="1">The sequence shown here is derived from an EMBL/GenBank/DDBJ whole genome shotgun (WGS) entry which is preliminary data.</text>
</comment>
<evidence type="ECO:0000313" key="1">
    <source>
        <dbReference type="EMBL" id="HIT17767.1"/>
    </source>
</evidence>
<protein>
    <submittedName>
        <fullName evidence="1">Uncharacterized protein</fullName>
    </submittedName>
</protein>
<gene>
    <name evidence="1" type="ORF">IAD04_05285</name>
</gene>
<dbReference type="Proteomes" id="UP000886893">
    <property type="component" value="Unassembled WGS sequence"/>
</dbReference>
<dbReference type="AlphaFoldDB" id="A0A9D1G9C3"/>